<protein>
    <submittedName>
        <fullName evidence="1">Uncharacterized protein</fullName>
    </submittedName>
</protein>
<organism evidence="1 2">
    <name type="scientific">Arabis alpina</name>
    <name type="common">Alpine rock-cress</name>
    <dbReference type="NCBI Taxonomy" id="50452"/>
    <lineage>
        <taxon>Eukaryota</taxon>
        <taxon>Viridiplantae</taxon>
        <taxon>Streptophyta</taxon>
        <taxon>Embryophyta</taxon>
        <taxon>Tracheophyta</taxon>
        <taxon>Spermatophyta</taxon>
        <taxon>Magnoliopsida</taxon>
        <taxon>eudicotyledons</taxon>
        <taxon>Gunneridae</taxon>
        <taxon>Pentapetalae</taxon>
        <taxon>rosids</taxon>
        <taxon>malvids</taxon>
        <taxon>Brassicales</taxon>
        <taxon>Brassicaceae</taxon>
        <taxon>Arabideae</taxon>
        <taxon>Arabis</taxon>
    </lineage>
</organism>
<reference evidence="2" key="1">
    <citation type="journal article" date="2015" name="Nat. Plants">
        <title>Genome expansion of Arabis alpina linked with retrotransposition and reduced symmetric DNA methylation.</title>
        <authorList>
            <person name="Willing E.M."/>
            <person name="Rawat V."/>
            <person name="Mandakova T."/>
            <person name="Maumus F."/>
            <person name="James G.V."/>
            <person name="Nordstroem K.J."/>
            <person name="Becker C."/>
            <person name="Warthmann N."/>
            <person name="Chica C."/>
            <person name="Szarzynska B."/>
            <person name="Zytnicki M."/>
            <person name="Albani M.C."/>
            <person name="Kiefer C."/>
            <person name="Bergonzi S."/>
            <person name="Castaings L."/>
            <person name="Mateos J.L."/>
            <person name="Berns M.C."/>
            <person name="Bujdoso N."/>
            <person name="Piofczyk T."/>
            <person name="de Lorenzo L."/>
            <person name="Barrero-Sicilia C."/>
            <person name="Mateos I."/>
            <person name="Piednoel M."/>
            <person name="Hagmann J."/>
            <person name="Chen-Min-Tao R."/>
            <person name="Iglesias-Fernandez R."/>
            <person name="Schuster S.C."/>
            <person name="Alonso-Blanco C."/>
            <person name="Roudier F."/>
            <person name="Carbonero P."/>
            <person name="Paz-Ares J."/>
            <person name="Davis S.J."/>
            <person name="Pecinka A."/>
            <person name="Quesneville H."/>
            <person name="Colot V."/>
            <person name="Lysak M.A."/>
            <person name="Weigel D."/>
            <person name="Coupland G."/>
            <person name="Schneeberger K."/>
        </authorList>
    </citation>
    <scope>NUCLEOTIDE SEQUENCE [LARGE SCALE GENOMIC DNA]</scope>
    <source>
        <strain evidence="2">cv. Pajares</strain>
    </source>
</reference>
<evidence type="ECO:0000313" key="1">
    <source>
        <dbReference type="EMBL" id="KFK42597.1"/>
    </source>
</evidence>
<evidence type="ECO:0000313" key="2">
    <source>
        <dbReference type="Proteomes" id="UP000029120"/>
    </source>
</evidence>
<sequence>MRVFYLGQGAKGDLRSKTHVEADDDAVNKAMESLQNDMEVLVKSAGKKKKKKEIVEAIHDECCYDDKDWKGNNEKTLFVQGFETSLPRNEISSCGEIKRVFVPIECKTGVALGPESSIDDLEGCARCVLNTPFCCNQPTGGMDLEKDMEIFMNWDEAA</sequence>
<name>A0A087HKE5_ARAAL</name>
<gene>
    <name evidence="1" type="ordered locus">AALP_Aa1g016300</name>
</gene>
<keyword evidence="2" id="KW-1185">Reference proteome</keyword>
<accession>A0A087HKE5</accession>
<dbReference type="EMBL" id="CM002869">
    <property type="protein sequence ID" value="KFK42597.1"/>
    <property type="molecule type" value="Genomic_DNA"/>
</dbReference>
<dbReference type="eggNOG" id="KOG4210">
    <property type="taxonomic scope" value="Eukaryota"/>
</dbReference>
<proteinExistence type="predicted"/>
<dbReference type="OrthoDB" id="10630328at2759"/>
<dbReference type="Proteomes" id="UP000029120">
    <property type="component" value="Chromosome 1"/>
</dbReference>
<dbReference type="AlphaFoldDB" id="A0A087HKE5"/>
<dbReference type="Gramene" id="KFK42597">
    <property type="protein sequence ID" value="KFK42597"/>
    <property type="gene ID" value="AALP_AA1G016300"/>
</dbReference>